<dbReference type="EMBL" id="MTQA01000077">
    <property type="protein sequence ID" value="PNP80494.1"/>
    <property type="molecule type" value="Genomic_DNA"/>
</dbReference>
<name>A0A2K0WDZ7_GIBNY</name>
<protein>
    <submittedName>
        <fullName evidence="2">Uncharacterized protein</fullName>
    </submittedName>
</protein>
<dbReference type="AlphaFoldDB" id="A0A2K0WDZ7"/>
<proteinExistence type="predicted"/>
<feature type="compositionally biased region" description="Basic and acidic residues" evidence="1">
    <location>
        <begin position="104"/>
        <end position="122"/>
    </location>
</feature>
<gene>
    <name evidence="2" type="ORF">FNYG_06093</name>
</gene>
<evidence type="ECO:0000313" key="2">
    <source>
        <dbReference type="EMBL" id="PNP80494.1"/>
    </source>
</evidence>
<evidence type="ECO:0000313" key="3">
    <source>
        <dbReference type="Proteomes" id="UP000236664"/>
    </source>
</evidence>
<organism evidence="2 3">
    <name type="scientific">Gibberella nygamai</name>
    <name type="common">Bean root rot disease fungus</name>
    <name type="synonym">Fusarium nygamai</name>
    <dbReference type="NCBI Taxonomy" id="42673"/>
    <lineage>
        <taxon>Eukaryota</taxon>
        <taxon>Fungi</taxon>
        <taxon>Dikarya</taxon>
        <taxon>Ascomycota</taxon>
        <taxon>Pezizomycotina</taxon>
        <taxon>Sordariomycetes</taxon>
        <taxon>Hypocreomycetidae</taxon>
        <taxon>Hypocreales</taxon>
        <taxon>Nectriaceae</taxon>
        <taxon>Fusarium</taxon>
        <taxon>Fusarium fujikuroi species complex</taxon>
    </lineage>
</organism>
<keyword evidence="3" id="KW-1185">Reference proteome</keyword>
<feature type="region of interest" description="Disordered" evidence="1">
    <location>
        <begin position="85"/>
        <end position="122"/>
    </location>
</feature>
<sequence>MDLRPAIHADPGRVLRTKVFQEDDFVIVPRIGGLELYKPEKQASDPGTLFDHALPTDGGLMIGIPSRAVRKSMFVVIDSDEDDELIVQAPRNKPNPSAPSSTSSEKDLRKEDPEAHDLGLRL</sequence>
<evidence type="ECO:0000256" key="1">
    <source>
        <dbReference type="SAM" id="MobiDB-lite"/>
    </source>
</evidence>
<accession>A0A2K0WDZ7</accession>
<feature type="compositionally biased region" description="Polar residues" evidence="1">
    <location>
        <begin position="94"/>
        <end position="103"/>
    </location>
</feature>
<dbReference type="Proteomes" id="UP000236664">
    <property type="component" value="Unassembled WGS sequence"/>
</dbReference>
<reference evidence="2 3" key="1">
    <citation type="submission" date="2017-06" db="EMBL/GenBank/DDBJ databases">
        <title>Genome of Fusarium nygamai isolate CS10214.</title>
        <authorList>
            <person name="Gardiner D.M."/>
            <person name="Obanor F."/>
            <person name="Kazan K."/>
        </authorList>
    </citation>
    <scope>NUCLEOTIDE SEQUENCE [LARGE SCALE GENOMIC DNA]</scope>
    <source>
        <strain evidence="2 3">CS10214</strain>
    </source>
</reference>
<dbReference type="STRING" id="42673.A0A2K0WDZ7"/>
<comment type="caution">
    <text evidence="2">The sequence shown here is derived from an EMBL/GenBank/DDBJ whole genome shotgun (WGS) entry which is preliminary data.</text>
</comment>